<dbReference type="Pfam" id="PF01991">
    <property type="entry name" value="vATP-synt_E"/>
    <property type="match status" value="1"/>
</dbReference>
<dbReference type="GO" id="GO:0046961">
    <property type="term" value="F:proton-transporting ATPase activity, rotational mechanism"/>
    <property type="evidence" value="ECO:0007669"/>
    <property type="project" value="InterPro"/>
</dbReference>
<proteinExistence type="inferred from homology"/>
<dbReference type="SUPFAM" id="SSF160527">
    <property type="entry name" value="V-type ATPase subunit E-like"/>
    <property type="match status" value="1"/>
</dbReference>
<dbReference type="HAMAP" id="MF_00311">
    <property type="entry name" value="ATP_synth_E_arch"/>
    <property type="match status" value="1"/>
</dbReference>
<dbReference type="InterPro" id="IPR038495">
    <property type="entry name" value="ATPase_E_C"/>
</dbReference>
<keyword evidence="3" id="KW-0406">Ion transport</keyword>
<dbReference type="InterPro" id="IPR002842">
    <property type="entry name" value="ATPase_V1_Esu"/>
</dbReference>
<dbReference type="GO" id="GO:0033178">
    <property type="term" value="C:proton-transporting two-sector ATPase complex, catalytic domain"/>
    <property type="evidence" value="ECO:0007669"/>
    <property type="project" value="InterPro"/>
</dbReference>
<keyword evidence="5" id="KW-1185">Reference proteome</keyword>
<name>A0AAD5RS45_9PEZI</name>
<evidence type="ECO:0000256" key="2">
    <source>
        <dbReference type="ARBA" id="ARBA00022448"/>
    </source>
</evidence>
<dbReference type="Gene3D" id="6.10.250.1620">
    <property type="match status" value="1"/>
</dbReference>
<sequence length="228" mass="25461">MSQSRELSDEQVGRELEKMMAFIKQEASEKAKEIRLKADEEASKEKSRLVQEGSDAIEADYEKKYKSLSQSQQIQRSQVANKTRLRILASQQQLIDDLFDETEKQLAGVSKDKGKYKTLLKGLVLESVERFGVPTLMVQARKEDAAAAAEAAAEAAKEYKSKTGKECKITHDESTCLGPDVYGGLVITSGKIAIDNTLAARLDELRTEALPDIREKLVGKNINRKFYD</sequence>
<reference evidence="4" key="1">
    <citation type="submission" date="2022-07" db="EMBL/GenBank/DDBJ databases">
        <title>Draft genome sequence of Zalerion maritima ATCC 34329, a (micro)plastics degrading marine fungus.</title>
        <authorList>
            <person name="Paco A."/>
            <person name="Goncalves M.F.M."/>
            <person name="Rocha-Santos T.A.P."/>
            <person name="Alves A."/>
        </authorList>
    </citation>
    <scope>NUCLEOTIDE SEQUENCE</scope>
    <source>
        <strain evidence="4">ATCC 34329</strain>
    </source>
</reference>
<evidence type="ECO:0000313" key="5">
    <source>
        <dbReference type="Proteomes" id="UP001201980"/>
    </source>
</evidence>
<evidence type="ECO:0000256" key="3">
    <source>
        <dbReference type="ARBA" id="ARBA00023065"/>
    </source>
</evidence>
<organism evidence="4 5">
    <name type="scientific">Zalerion maritima</name>
    <dbReference type="NCBI Taxonomy" id="339359"/>
    <lineage>
        <taxon>Eukaryota</taxon>
        <taxon>Fungi</taxon>
        <taxon>Dikarya</taxon>
        <taxon>Ascomycota</taxon>
        <taxon>Pezizomycotina</taxon>
        <taxon>Sordariomycetes</taxon>
        <taxon>Lulworthiomycetidae</taxon>
        <taxon>Lulworthiales</taxon>
        <taxon>Lulworthiaceae</taxon>
        <taxon>Zalerion</taxon>
    </lineage>
</organism>
<evidence type="ECO:0000313" key="4">
    <source>
        <dbReference type="EMBL" id="KAJ2902429.1"/>
    </source>
</evidence>
<dbReference type="Proteomes" id="UP001201980">
    <property type="component" value="Unassembled WGS sequence"/>
</dbReference>
<comment type="similarity">
    <text evidence="1">Belongs to the V-ATPase E subunit family.</text>
</comment>
<accession>A0AAD5RS45</accession>
<dbReference type="PANTHER" id="PTHR45715">
    <property type="entry name" value="ATPASE H+-TRANSPORTING V1 SUBUNIT E1A-RELATED"/>
    <property type="match status" value="1"/>
</dbReference>
<protein>
    <submittedName>
        <fullName evidence="4">Vacuolar atp synthase subunit e protein</fullName>
    </submittedName>
</protein>
<dbReference type="EMBL" id="JAKWBI020000113">
    <property type="protein sequence ID" value="KAJ2902429.1"/>
    <property type="molecule type" value="Genomic_DNA"/>
</dbReference>
<evidence type="ECO:0000256" key="1">
    <source>
        <dbReference type="ARBA" id="ARBA00005901"/>
    </source>
</evidence>
<comment type="caution">
    <text evidence="4">The sequence shown here is derived from an EMBL/GenBank/DDBJ whole genome shotgun (WGS) entry which is preliminary data.</text>
</comment>
<keyword evidence="2" id="KW-0813">Transport</keyword>
<dbReference type="AlphaFoldDB" id="A0AAD5RS45"/>
<gene>
    <name evidence="4" type="ORF">MKZ38_000618</name>
</gene>
<dbReference type="Gene3D" id="3.30.2320.30">
    <property type="entry name" value="ATP synthase, E subunit, C-terminal"/>
    <property type="match status" value="1"/>
</dbReference>